<proteinExistence type="predicted"/>
<sequence length="91" mass="10065">MRLNSSIESNTIEIQDVGLQIFKHLSQDTKQIKSPPAASPETASWCSIHSSFLCRQLPHADLAVLVHGEHLTANFTLQFKVFSSHTSTNCS</sequence>
<dbReference type="Proteomes" id="UP001062846">
    <property type="component" value="Chromosome 6"/>
</dbReference>
<dbReference type="EMBL" id="CM046393">
    <property type="protein sequence ID" value="KAI8551876.1"/>
    <property type="molecule type" value="Genomic_DNA"/>
</dbReference>
<evidence type="ECO:0000313" key="1">
    <source>
        <dbReference type="EMBL" id="KAI8551876.1"/>
    </source>
</evidence>
<keyword evidence="2" id="KW-1185">Reference proteome</keyword>
<gene>
    <name evidence="1" type="ORF">RHMOL_Rhmol06G0221300</name>
</gene>
<organism evidence="1 2">
    <name type="scientific">Rhododendron molle</name>
    <name type="common">Chinese azalea</name>
    <name type="synonym">Azalea mollis</name>
    <dbReference type="NCBI Taxonomy" id="49168"/>
    <lineage>
        <taxon>Eukaryota</taxon>
        <taxon>Viridiplantae</taxon>
        <taxon>Streptophyta</taxon>
        <taxon>Embryophyta</taxon>
        <taxon>Tracheophyta</taxon>
        <taxon>Spermatophyta</taxon>
        <taxon>Magnoliopsida</taxon>
        <taxon>eudicotyledons</taxon>
        <taxon>Gunneridae</taxon>
        <taxon>Pentapetalae</taxon>
        <taxon>asterids</taxon>
        <taxon>Ericales</taxon>
        <taxon>Ericaceae</taxon>
        <taxon>Ericoideae</taxon>
        <taxon>Rhodoreae</taxon>
        <taxon>Rhododendron</taxon>
    </lineage>
</organism>
<protein>
    <submittedName>
        <fullName evidence="1">Uncharacterized protein</fullName>
    </submittedName>
</protein>
<reference evidence="1" key="1">
    <citation type="submission" date="2022-02" db="EMBL/GenBank/DDBJ databases">
        <title>Plant Genome Project.</title>
        <authorList>
            <person name="Zhang R.-G."/>
        </authorList>
    </citation>
    <scope>NUCLEOTIDE SEQUENCE</scope>
    <source>
        <strain evidence="1">AT1</strain>
    </source>
</reference>
<accession>A0ACC0NF31</accession>
<evidence type="ECO:0000313" key="2">
    <source>
        <dbReference type="Proteomes" id="UP001062846"/>
    </source>
</evidence>
<name>A0ACC0NF31_RHOML</name>
<comment type="caution">
    <text evidence="1">The sequence shown here is derived from an EMBL/GenBank/DDBJ whole genome shotgun (WGS) entry which is preliminary data.</text>
</comment>